<dbReference type="InterPro" id="IPR029063">
    <property type="entry name" value="SAM-dependent_MTases_sf"/>
</dbReference>
<dbReference type="Pfam" id="PF18755">
    <property type="entry name" value="RAMA"/>
    <property type="match status" value="1"/>
</dbReference>
<evidence type="ECO:0000256" key="8">
    <source>
        <dbReference type="RuleBase" id="RU362026"/>
    </source>
</evidence>
<dbReference type="Pfam" id="PF01555">
    <property type="entry name" value="N6_N4_Mtase"/>
    <property type="match status" value="1"/>
</dbReference>
<keyword evidence="2 12" id="KW-0489">Methyltransferase</keyword>
<comment type="similarity">
    <text evidence="1 8">Belongs to the N(4)/N(6)-methyltransferase family.</text>
</comment>
<feature type="region of interest" description="Disordered" evidence="9">
    <location>
        <begin position="1"/>
        <end position="27"/>
    </location>
</feature>
<evidence type="ECO:0000259" key="11">
    <source>
        <dbReference type="Pfam" id="PF18755"/>
    </source>
</evidence>
<proteinExistence type="inferred from homology"/>
<keyword evidence="13" id="KW-1185">Reference proteome</keyword>
<dbReference type="GO" id="GO:0008168">
    <property type="term" value="F:methyltransferase activity"/>
    <property type="evidence" value="ECO:0007669"/>
    <property type="project" value="UniProtKB-KW"/>
</dbReference>
<dbReference type="GO" id="GO:0032259">
    <property type="term" value="P:methylation"/>
    <property type="evidence" value="ECO:0007669"/>
    <property type="project" value="UniProtKB-KW"/>
</dbReference>
<dbReference type="InterPro" id="IPR040843">
    <property type="entry name" value="RAMA"/>
</dbReference>
<name>A0ABS1DBC2_9PROT</name>
<dbReference type="PROSITE" id="PS00092">
    <property type="entry name" value="N6_MTASE"/>
    <property type="match status" value="1"/>
</dbReference>
<evidence type="ECO:0000256" key="7">
    <source>
        <dbReference type="ARBA" id="ARBA00047942"/>
    </source>
</evidence>
<dbReference type="InterPro" id="IPR002941">
    <property type="entry name" value="DNA_methylase_N4/N6"/>
</dbReference>
<comment type="catalytic activity">
    <reaction evidence="7">
        <text>a 2'-deoxyadenosine in DNA + S-adenosyl-L-methionine = an N(6)-methyl-2'-deoxyadenosine in DNA + S-adenosyl-L-homocysteine + H(+)</text>
        <dbReference type="Rhea" id="RHEA:15197"/>
        <dbReference type="Rhea" id="RHEA-COMP:12418"/>
        <dbReference type="Rhea" id="RHEA-COMP:12419"/>
        <dbReference type="ChEBI" id="CHEBI:15378"/>
        <dbReference type="ChEBI" id="CHEBI:57856"/>
        <dbReference type="ChEBI" id="CHEBI:59789"/>
        <dbReference type="ChEBI" id="CHEBI:90615"/>
        <dbReference type="ChEBI" id="CHEBI:90616"/>
        <dbReference type="EC" id="2.1.1.72"/>
    </reaction>
</comment>
<feature type="domain" description="DNA methylase N-4/N-6" evidence="10">
    <location>
        <begin position="49"/>
        <end position="269"/>
    </location>
</feature>
<comment type="caution">
    <text evidence="12">The sequence shown here is derived from an EMBL/GenBank/DDBJ whole genome shotgun (WGS) entry which is preliminary data.</text>
</comment>
<evidence type="ECO:0000256" key="5">
    <source>
        <dbReference type="ARBA" id="ARBA00022705"/>
    </source>
</evidence>
<evidence type="ECO:0000256" key="1">
    <source>
        <dbReference type="ARBA" id="ARBA00006594"/>
    </source>
</evidence>
<dbReference type="EC" id="2.1.1.-" evidence="8"/>
<protein>
    <recommendedName>
        <fullName evidence="8">Methyltransferase</fullName>
        <ecNumber evidence="8">2.1.1.-</ecNumber>
    </recommendedName>
</protein>
<evidence type="ECO:0000256" key="2">
    <source>
        <dbReference type="ARBA" id="ARBA00022603"/>
    </source>
</evidence>
<dbReference type="PRINTS" id="PR00508">
    <property type="entry name" value="S21N4MTFRASE"/>
</dbReference>
<dbReference type="InterPro" id="IPR002052">
    <property type="entry name" value="DNA_methylase_N6_adenine_CS"/>
</dbReference>
<organism evidence="12 13">
    <name type="scientific">Rhodovibrio sodomensis</name>
    <dbReference type="NCBI Taxonomy" id="1088"/>
    <lineage>
        <taxon>Bacteria</taxon>
        <taxon>Pseudomonadati</taxon>
        <taxon>Pseudomonadota</taxon>
        <taxon>Alphaproteobacteria</taxon>
        <taxon>Rhodospirillales</taxon>
        <taxon>Rhodovibrionaceae</taxon>
        <taxon>Rhodovibrio</taxon>
    </lineage>
</organism>
<dbReference type="Gene3D" id="3.40.50.150">
    <property type="entry name" value="Vaccinia Virus protein VP39"/>
    <property type="match status" value="1"/>
</dbReference>
<dbReference type="InterPro" id="IPR001091">
    <property type="entry name" value="RM_Methyltransferase"/>
</dbReference>
<evidence type="ECO:0000259" key="10">
    <source>
        <dbReference type="Pfam" id="PF01555"/>
    </source>
</evidence>
<dbReference type="PANTHER" id="PTHR13370">
    <property type="entry name" value="RNA METHYLASE-RELATED"/>
    <property type="match status" value="1"/>
</dbReference>
<dbReference type="SUPFAM" id="SSF53335">
    <property type="entry name" value="S-adenosyl-L-methionine-dependent methyltransferases"/>
    <property type="match status" value="1"/>
</dbReference>
<evidence type="ECO:0000256" key="9">
    <source>
        <dbReference type="SAM" id="MobiDB-lite"/>
    </source>
</evidence>
<reference evidence="12 13" key="1">
    <citation type="journal article" date="2020" name="Microorganisms">
        <title>Osmotic Adaptation and Compatible Solute Biosynthesis of Phototrophic Bacteria as Revealed from Genome Analyses.</title>
        <authorList>
            <person name="Imhoff J.F."/>
            <person name="Rahn T."/>
            <person name="Kunzel S."/>
            <person name="Keller A."/>
            <person name="Neulinger S.C."/>
        </authorList>
    </citation>
    <scope>NUCLEOTIDE SEQUENCE [LARGE SCALE GENOMIC DNA]</scope>
    <source>
        <strain evidence="12 13">DSM 9895</strain>
    </source>
</reference>
<evidence type="ECO:0000256" key="3">
    <source>
        <dbReference type="ARBA" id="ARBA00022679"/>
    </source>
</evidence>
<feature type="domain" description="RAMA" evidence="11">
    <location>
        <begin position="288"/>
        <end position="381"/>
    </location>
</feature>
<sequence length="383" mass="42490">MGSVVRPTFGGKQPAATTQPAEPQLRPPENRILEQNCIDGLNALPAGSVDLVFADPPYNLQLGGELHRPNNTRVDGVDDAWDQFDDLAAYDAFCRKWLTAARHALKDDGSIWVIGSYHNIFRLGALLQDMGFWILNDVVWRKTNPMPNFRGRRFTNAHETLIWAAKSPKSKYTFNYQSMKALNDDLQMRSDWTMPICSGQERLKDASGRKAHPTQKPEALLHRVILASTRPDDLVADPFMGSGTTGAVARRLRRRWLGFELDADYAAAARQRIDGVVPVDDPTLVAIESKRDAPRIPFGWLVERGELHPGDLLYAGGRRQFTAKVRADGTIVSADHKGSIHQVGAAVQGAPSCNGWTFWHAVQPDGGLVALDVLRQKLRAELT</sequence>
<evidence type="ECO:0000313" key="13">
    <source>
        <dbReference type="Proteomes" id="UP001296873"/>
    </source>
</evidence>
<keyword evidence="5" id="KW-0235">DNA replication</keyword>
<keyword evidence="6" id="KW-0238">DNA-binding</keyword>
<dbReference type="EMBL" id="NRRL01000007">
    <property type="protein sequence ID" value="MBK1667427.1"/>
    <property type="molecule type" value="Genomic_DNA"/>
</dbReference>
<evidence type="ECO:0000256" key="4">
    <source>
        <dbReference type="ARBA" id="ARBA00022691"/>
    </source>
</evidence>
<keyword evidence="3" id="KW-0808">Transferase</keyword>
<gene>
    <name evidence="12" type="ORF">CKO28_05205</name>
</gene>
<dbReference type="Proteomes" id="UP001296873">
    <property type="component" value="Unassembled WGS sequence"/>
</dbReference>
<evidence type="ECO:0000256" key="6">
    <source>
        <dbReference type="ARBA" id="ARBA00023125"/>
    </source>
</evidence>
<dbReference type="PANTHER" id="PTHR13370:SF3">
    <property type="entry name" value="TRNA (GUANINE(10)-N2)-METHYLTRANSFERASE HOMOLOG"/>
    <property type="match status" value="1"/>
</dbReference>
<keyword evidence="4" id="KW-0949">S-adenosyl-L-methionine</keyword>
<accession>A0ABS1DBC2</accession>
<evidence type="ECO:0000313" key="12">
    <source>
        <dbReference type="EMBL" id="MBK1667427.1"/>
    </source>
</evidence>